<proteinExistence type="predicted"/>
<organism evidence="2 3">
    <name type="scientific">Glossina pallidipes</name>
    <name type="common">Tsetse fly</name>
    <dbReference type="NCBI Taxonomy" id="7398"/>
    <lineage>
        <taxon>Eukaryota</taxon>
        <taxon>Metazoa</taxon>
        <taxon>Ecdysozoa</taxon>
        <taxon>Arthropoda</taxon>
        <taxon>Hexapoda</taxon>
        <taxon>Insecta</taxon>
        <taxon>Pterygota</taxon>
        <taxon>Neoptera</taxon>
        <taxon>Endopterygota</taxon>
        <taxon>Diptera</taxon>
        <taxon>Brachycera</taxon>
        <taxon>Muscomorpha</taxon>
        <taxon>Hippoboscoidea</taxon>
        <taxon>Glossinidae</taxon>
        <taxon>Glossina</taxon>
    </lineage>
</organism>
<feature type="transmembrane region" description="Helical" evidence="1">
    <location>
        <begin position="54"/>
        <end position="74"/>
    </location>
</feature>
<feature type="transmembrane region" description="Helical" evidence="1">
    <location>
        <begin position="94"/>
        <end position="114"/>
    </location>
</feature>
<keyword evidence="3" id="KW-1185">Reference proteome</keyword>
<reference evidence="2" key="2">
    <citation type="submission" date="2020-05" db="UniProtKB">
        <authorList>
            <consortium name="EnsemblMetazoa"/>
        </authorList>
    </citation>
    <scope>IDENTIFICATION</scope>
    <source>
        <strain evidence="2">IAEA</strain>
    </source>
</reference>
<evidence type="ECO:0000313" key="3">
    <source>
        <dbReference type="Proteomes" id="UP000092445"/>
    </source>
</evidence>
<reference evidence="3" key="1">
    <citation type="submission" date="2014-03" db="EMBL/GenBank/DDBJ databases">
        <authorList>
            <person name="Aksoy S."/>
            <person name="Warren W."/>
            <person name="Wilson R.K."/>
        </authorList>
    </citation>
    <scope>NUCLEOTIDE SEQUENCE [LARGE SCALE GENOMIC DNA]</scope>
    <source>
        <strain evidence="3">IAEA</strain>
    </source>
</reference>
<dbReference type="AlphaFoldDB" id="A0A1A9Z2V7"/>
<protein>
    <submittedName>
        <fullName evidence="2">Uncharacterized protein</fullName>
    </submittedName>
</protein>
<keyword evidence="1" id="KW-0472">Membrane</keyword>
<dbReference type="Proteomes" id="UP000092445">
    <property type="component" value="Unassembled WGS sequence"/>
</dbReference>
<evidence type="ECO:0000256" key="1">
    <source>
        <dbReference type="SAM" id="Phobius"/>
    </source>
</evidence>
<dbReference type="VEuPathDB" id="VectorBase:GPAI002100"/>
<dbReference type="EnsemblMetazoa" id="GPAI002100-RA">
    <property type="protein sequence ID" value="GPAI002100-PA"/>
    <property type="gene ID" value="GPAI002100"/>
</dbReference>
<keyword evidence="1" id="KW-0812">Transmembrane</keyword>
<sequence length="145" mass="16568">MYSRMITGLDAKFRLTCSHVEKSIYVTYVSSITNCLLSSLRQTFFDCGIASQQCYIIIVLYCRAVGIAMLSFIIRAMQKKAGPRHSRNRSDADAFSYIAIYFFLQRLFLFLQLTNRVKTDQPLRPEKHQSNYGCYGAEKPLPGIG</sequence>
<name>A0A1A9Z2V7_GLOPL</name>
<evidence type="ECO:0000313" key="2">
    <source>
        <dbReference type="EnsemblMetazoa" id="GPAI002100-PA"/>
    </source>
</evidence>
<keyword evidence="1" id="KW-1133">Transmembrane helix</keyword>
<accession>A0A1A9Z2V7</accession>